<feature type="compositionally biased region" description="Pro residues" evidence="3">
    <location>
        <begin position="49"/>
        <end position="66"/>
    </location>
</feature>
<dbReference type="Gene3D" id="1.10.10.10">
    <property type="entry name" value="Winged helix-like DNA-binding domain superfamily/Winged helix DNA-binding domain"/>
    <property type="match status" value="1"/>
</dbReference>
<reference evidence="5 6" key="1">
    <citation type="journal article" date="2023" name="Commun. Biol.">
        <title>Genome analysis of Parmales, the sister group of diatoms, reveals the evolutionary specialization of diatoms from phago-mixotrophs to photoautotrophs.</title>
        <authorList>
            <person name="Ban H."/>
            <person name="Sato S."/>
            <person name="Yoshikawa S."/>
            <person name="Yamada K."/>
            <person name="Nakamura Y."/>
            <person name="Ichinomiya M."/>
            <person name="Sato N."/>
            <person name="Blanc-Mathieu R."/>
            <person name="Endo H."/>
            <person name="Kuwata A."/>
            <person name="Ogata H."/>
        </authorList>
    </citation>
    <scope>NUCLEOTIDE SEQUENCE [LARGE SCALE GENOMIC DNA]</scope>
</reference>
<feature type="compositionally biased region" description="Polar residues" evidence="3">
    <location>
        <begin position="257"/>
        <end position="268"/>
    </location>
</feature>
<evidence type="ECO:0000259" key="4">
    <source>
        <dbReference type="PROSITE" id="PS50961"/>
    </source>
</evidence>
<comment type="caution">
    <text evidence="5">The sequence shown here is derived from an EMBL/GenBank/DDBJ whole genome shotgun (WGS) entry which is preliminary data.</text>
</comment>
<dbReference type="PANTHER" id="PTHR22792">
    <property type="entry name" value="LUPUS LA PROTEIN-RELATED"/>
    <property type="match status" value="1"/>
</dbReference>
<evidence type="ECO:0000256" key="1">
    <source>
        <dbReference type="ARBA" id="ARBA00022884"/>
    </source>
</evidence>
<dbReference type="CDD" id="cd07323">
    <property type="entry name" value="LAM"/>
    <property type="match status" value="1"/>
</dbReference>
<protein>
    <recommendedName>
        <fullName evidence="4">HTH La-type RNA-binding domain-containing protein</fullName>
    </recommendedName>
</protein>
<accession>A0ABQ6MGM6</accession>
<dbReference type="SUPFAM" id="SSF46785">
    <property type="entry name" value="Winged helix' DNA-binding domain"/>
    <property type="match status" value="1"/>
</dbReference>
<dbReference type="Pfam" id="PF05383">
    <property type="entry name" value="La"/>
    <property type="match status" value="1"/>
</dbReference>
<evidence type="ECO:0000313" key="6">
    <source>
        <dbReference type="Proteomes" id="UP001165060"/>
    </source>
</evidence>
<organism evidence="5 6">
    <name type="scientific">Tetraparma gracilis</name>
    <dbReference type="NCBI Taxonomy" id="2962635"/>
    <lineage>
        <taxon>Eukaryota</taxon>
        <taxon>Sar</taxon>
        <taxon>Stramenopiles</taxon>
        <taxon>Ochrophyta</taxon>
        <taxon>Bolidophyceae</taxon>
        <taxon>Parmales</taxon>
        <taxon>Triparmaceae</taxon>
        <taxon>Tetraparma</taxon>
    </lineage>
</organism>
<dbReference type="PROSITE" id="PS50961">
    <property type="entry name" value="HTH_LA"/>
    <property type="match status" value="1"/>
</dbReference>
<sequence length="268" mass="28256">MLGAWSRPLVPPPPKPPPPSIATPASPTFSDASLCAASVSTLSLSSGAPTPPPPGAGANPRPPRPQPGKKQPSKPPSKGPSKPSSKPSSKGPSKPFKDRAKRSNRGRSARYPPPPPTAEEREESNKKAVEQVRYYFSPQNLHSDAFLRSCMDRSGFVPLPLILSFPAVARTGAAAGTLANMLVASRDLDVDLGRGLVRRSGDWERWLPPDPQCPPPVAREGGEGDREEARGKGKHARADARADAGSEETPSLAPTCDLTSDSGQSEES</sequence>
<evidence type="ECO:0000256" key="3">
    <source>
        <dbReference type="SAM" id="MobiDB-lite"/>
    </source>
</evidence>
<feature type="compositionally biased region" description="Low complexity" evidence="3">
    <location>
        <begin position="79"/>
        <end position="94"/>
    </location>
</feature>
<evidence type="ECO:0000313" key="5">
    <source>
        <dbReference type="EMBL" id="GMI25878.1"/>
    </source>
</evidence>
<dbReference type="InterPro" id="IPR036388">
    <property type="entry name" value="WH-like_DNA-bd_sf"/>
</dbReference>
<name>A0ABQ6MGM6_9STRA</name>
<evidence type="ECO:0000256" key="2">
    <source>
        <dbReference type="PROSITE-ProRule" id="PRU00332"/>
    </source>
</evidence>
<dbReference type="InterPro" id="IPR045180">
    <property type="entry name" value="La_dom_prot"/>
</dbReference>
<feature type="region of interest" description="Disordered" evidence="3">
    <location>
        <begin position="202"/>
        <end position="268"/>
    </location>
</feature>
<dbReference type="Proteomes" id="UP001165060">
    <property type="component" value="Unassembled WGS sequence"/>
</dbReference>
<feature type="compositionally biased region" description="Basic and acidic residues" evidence="3">
    <location>
        <begin position="220"/>
        <end position="244"/>
    </location>
</feature>
<feature type="compositionally biased region" description="Pro residues" evidence="3">
    <location>
        <begin position="9"/>
        <end position="21"/>
    </location>
</feature>
<keyword evidence="1 2" id="KW-0694">RNA-binding</keyword>
<dbReference type="SMART" id="SM00715">
    <property type="entry name" value="LA"/>
    <property type="match status" value="1"/>
</dbReference>
<gene>
    <name evidence="5" type="ORF">TeGR_g6838</name>
</gene>
<dbReference type="PANTHER" id="PTHR22792:SF132">
    <property type="entry name" value="LA-RELATED PROTEIN 1"/>
    <property type="match status" value="1"/>
</dbReference>
<dbReference type="InterPro" id="IPR006630">
    <property type="entry name" value="La_HTH"/>
</dbReference>
<dbReference type="EMBL" id="BRYB01001442">
    <property type="protein sequence ID" value="GMI25878.1"/>
    <property type="molecule type" value="Genomic_DNA"/>
</dbReference>
<dbReference type="InterPro" id="IPR036390">
    <property type="entry name" value="WH_DNA-bd_sf"/>
</dbReference>
<feature type="compositionally biased region" description="Basic residues" evidence="3">
    <location>
        <begin position="99"/>
        <end position="108"/>
    </location>
</feature>
<dbReference type="PRINTS" id="PR01217">
    <property type="entry name" value="PRICHEXTENSN"/>
</dbReference>
<keyword evidence="6" id="KW-1185">Reference proteome</keyword>
<feature type="region of interest" description="Disordered" evidence="3">
    <location>
        <begin position="1"/>
        <end position="126"/>
    </location>
</feature>
<proteinExistence type="predicted"/>
<feature type="domain" description="HTH La-type RNA-binding" evidence="4">
    <location>
        <begin position="118"/>
        <end position="209"/>
    </location>
</feature>
<feature type="compositionally biased region" description="Pro residues" evidence="3">
    <location>
        <begin position="208"/>
        <end position="217"/>
    </location>
</feature>